<dbReference type="Proteomes" id="UP001626550">
    <property type="component" value="Unassembled WGS sequence"/>
</dbReference>
<keyword evidence="2" id="KW-1185">Reference proteome</keyword>
<reference evidence="1 2" key="1">
    <citation type="submission" date="2024-11" db="EMBL/GenBank/DDBJ databases">
        <title>Adaptive evolution of stress response genes in parasites aligns with host niche diversity.</title>
        <authorList>
            <person name="Hahn C."/>
            <person name="Resl P."/>
        </authorList>
    </citation>
    <scope>NUCLEOTIDE SEQUENCE [LARGE SCALE GENOMIC DNA]</scope>
    <source>
        <strain evidence="1">EGGRZ-B1_66</strain>
        <tissue evidence="1">Body</tissue>
    </source>
</reference>
<proteinExistence type="predicted"/>
<organism evidence="1 2">
    <name type="scientific">Cichlidogyrus casuarinus</name>
    <dbReference type="NCBI Taxonomy" id="1844966"/>
    <lineage>
        <taxon>Eukaryota</taxon>
        <taxon>Metazoa</taxon>
        <taxon>Spiralia</taxon>
        <taxon>Lophotrochozoa</taxon>
        <taxon>Platyhelminthes</taxon>
        <taxon>Monogenea</taxon>
        <taxon>Monopisthocotylea</taxon>
        <taxon>Dactylogyridea</taxon>
        <taxon>Ancyrocephalidae</taxon>
        <taxon>Cichlidogyrus</taxon>
    </lineage>
</organism>
<dbReference type="AlphaFoldDB" id="A0ABD2Q040"/>
<gene>
    <name evidence="1" type="ORF">Ciccas_009328</name>
</gene>
<sequence length="260" mass="28902">MVMARGINLELLPLTHGLSGGNFSPHFKGISKTALSQALLEDPFRRKFEDFIELEDFSSSGSYLAALVEPILVRLYAKNKKPHIHDLAELRSEIYQCLGLSTGLADGFEKLLRAKIPPLELARQLCHLGIRGHVKCLIQIKNRHRYTNSSPLHDAPSFSLDASEIHPVSDGNDEIPPGCSTRKKLTSSLSTKAFDKCSVGMWAIANSMFGEERLEFLQRNSRLQLTGVLDQSASREAVHNRMGCEASFNFLLKKPSLNTV</sequence>
<evidence type="ECO:0000313" key="2">
    <source>
        <dbReference type="Proteomes" id="UP001626550"/>
    </source>
</evidence>
<dbReference type="EMBL" id="JBJKFK010001868">
    <property type="protein sequence ID" value="KAL3312086.1"/>
    <property type="molecule type" value="Genomic_DNA"/>
</dbReference>
<protein>
    <submittedName>
        <fullName evidence="1">Uncharacterized protein</fullName>
    </submittedName>
</protein>
<name>A0ABD2Q040_9PLAT</name>
<evidence type="ECO:0000313" key="1">
    <source>
        <dbReference type="EMBL" id="KAL3312086.1"/>
    </source>
</evidence>
<accession>A0ABD2Q040</accession>
<comment type="caution">
    <text evidence="1">The sequence shown here is derived from an EMBL/GenBank/DDBJ whole genome shotgun (WGS) entry which is preliminary data.</text>
</comment>